<dbReference type="EMBL" id="JACRST010000029">
    <property type="protein sequence ID" value="MBC8547639.1"/>
    <property type="molecule type" value="Genomic_DNA"/>
</dbReference>
<name>A0A926I4Q0_9FIRM</name>
<dbReference type="InterPro" id="IPR014235">
    <property type="entry name" value="Spore_PdaA"/>
</dbReference>
<accession>A0A926I4Q0</accession>
<evidence type="ECO:0000313" key="3">
    <source>
        <dbReference type="EMBL" id="MBC8547639.1"/>
    </source>
</evidence>
<reference evidence="3" key="1">
    <citation type="submission" date="2020-08" db="EMBL/GenBank/DDBJ databases">
        <title>Genome public.</title>
        <authorList>
            <person name="Liu C."/>
            <person name="Sun Q."/>
        </authorList>
    </citation>
    <scope>NUCLEOTIDE SEQUENCE</scope>
    <source>
        <strain evidence="3">NSJ-31</strain>
    </source>
</reference>
<proteinExistence type="predicted"/>
<protein>
    <submittedName>
        <fullName evidence="3">Polysaccharide deacetylase family protein</fullName>
    </submittedName>
</protein>
<dbReference type="InterPro" id="IPR011330">
    <property type="entry name" value="Glyco_hydro/deAcase_b/a-brl"/>
</dbReference>
<evidence type="ECO:0000313" key="4">
    <source>
        <dbReference type="Proteomes" id="UP000653127"/>
    </source>
</evidence>
<dbReference type="AlphaFoldDB" id="A0A926I4Q0"/>
<evidence type="ECO:0000256" key="1">
    <source>
        <dbReference type="SAM" id="MobiDB-lite"/>
    </source>
</evidence>
<dbReference type="PANTHER" id="PTHR10587:SF78">
    <property type="entry name" value="PEPTIDOGLYCAN-N-ACETYLMURAMIC ACID DEACETYLASE PDAA"/>
    <property type="match status" value="1"/>
</dbReference>
<dbReference type="CDD" id="cd10948">
    <property type="entry name" value="CE4_BsPdaA_like"/>
    <property type="match status" value="1"/>
</dbReference>
<dbReference type="Proteomes" id="UP000653127">
    <property type="component" value="Unassembled WGS sequence"/>
</dbReference>
<dbReference type="Gene3D" id="3.20.20.370">
    <property type="entry name" value="Glycoside hydrolase/deacetylase"/>
    <property type="match status" value="1"/>
</dbReference>
<dbReference type="SUPFAM" id="SSF88713">
    <property type="entry name" value="Glycoside hydrolase/deacetylase"/>
    <property type="match status" value="1"/>
</dbReference>
<feature type="compositionally biased region" description="Low complexity" evidence="1">
    <location>
        <begin position="49"/>
        <end position="77"/>
    </location>
</feature>
<dbReference type="GO" id="GO:0005975">
    <property type="term" value="P:carbohydrate metabolic process"/>
    <property type="evidence" value="ECO:0007669"/>
    <property type="project" value="InterPro"/>
</dbReference>
<feature type="compositionally biased region" description="Low complexity" evidence="1">
    <location>
        <begin position="15"/>
        <end position="42"/>
    </location>
</feature>
<feature type="domain" description="NodB homology" evidence="2">
    <location>
        <begin position="129"/>
        <end position="312"/>
    </location>
</feature>
<dbReference type="InterPro" id="IPR002509">
    <property type="entry name" value="NODB_dom"/>
</dbReference>
<dbReference type="PANTHER" id="PTHR10587">
    <property type="entry name" value="GLYCOSYL TRANSFERASE-RELATED"/>
    <property type="match status" value="1"/>
</dbReference>
<sequence length="328" mass="35809">MAAMVALSGCTACDNTNTSSSMPSTSSSSPSTSSSLPNESGSVLPEGPSSSHSESSASDHSTSSSSHSTSSSTVPTLSTDFSEIGALDGSLVKWGPGTHRDDRNRPSDLDPLQEKYEKYNCWFIGKEKGKIYLTFDEGYENGYTEKILDVLKDKDVKAIFFVTGHYVKSNPELVQRMIDEGHMVGNHSDKHPVNGGYTTLPIDAVQDDVMSLHNMVKEQFDYNMSVFRYPEGAFSEQTAALLGKMGYKQLFWSFAYNDWNADKQPDPAEARKKIVDSAHDGAIYLLHAVSSTNTAVLPDVIDELRGKGYEFALFDESIEQTPSSSTAD</sequence>
<evidence type="ECO:0000259" key="2">
    <source>
        <dbReference type="PROSITE" id="PS51677"/>
    </source>
</evidence>
<organism evidence="3 4">
    <name type="scientific">Ligaoa zhengdingensis</name>
    <dbReference type="NCBI Taxonomy" id="2763658"/>
    <lineage>
        <taxon>Bacteria</taxon>
        <taxon>Bacillati</taxon>
        <taxon>Bacillota</taxon>
        <taxon>Clostridia</taxon>
        <taxon>Eubacteriales</taxon>
        <taxon>Oscillospiraceae</taxon>
        <taxon>Ligaoa</taxon>
    </lineage>
</organism>
<keyword evidence="4" id="KW-1185">Reference proteome</keyword>
<dbReference type="GO" id="GO:0016020">
    <property type="term" value="C:membrane"/>
    <property type="evidence" value="ECO:0007669"/>
    <property type="project" value="TreeGrafter"/>
</dbReference>
<dbReference type="Pfam" id="PF01522">
    <property type="entry name" value="Polysacc_deac_1"/>
    <property type="match status" value="1"/>
</dbReference>
<comment type="caution">
    <text evidence="3">The sequence shown here is derived from an EMBL/GenBank/DDBJ whole genome shotgun (WGS) entry which is preliminary data.</text>
</comment>
<dbReference type="InterPro" id="IPR050248">
    <property type="entry name" value="Polysacc_deacetylase_ArnD"/>
</dbReference>
<dbReference type="PROSITE" id="PS51677">
    <property type="entry name" value="NODB"/>
    <property type="match status" value="1"/>
</dbReference>
<gene>
    <name evidence="3" type="ORF">H8711_11980</name>
</gene>
<feature type="region of interest" description="Disordered" evidence="1">
    <location>
        <begin position="1"/>
        <end position="77"/>
    </location>
</feature>
<dbReference type="GO" id="GO:0016810">
    <property type="term" value="F:hydrolase activity, acting on carbon-nitrogen (but not peptide) bonds"/>
    <property type="evidence" value="ECO:0007669"/>
    <property type="project" value="InterPro"/>
</dbReference>